<dbReference type="Proteomes" id="UP001596161">
    <property type="component" value="Unassembled WGS sequence"/>
</dbReference>
<dbReference type="PROSITE" id="PS51707">
    <property type="entry name" value="CYTH"/>
    <property type="match status" value="1"/>
</dbReference>
<dbReference type="InterPro" id="IPR012042">
    <property type="entry name" value="NeuTTM/CthTTM-like"/>
</dbReference>
<accession>A0ABW0ECP2</accession>
<dbReference type="SMART" id="SM01118">
    <property type="entry name" value="CYTH"/>
    <property type="match status" value="1"/>
</dbReference>
<sequence>MPVEIERKFLVDKTLWGKLEKPAGNLFRQGYLHADPEKTIRVRVTDTTGFITIKGATSGTSRLEYEYEIPKKEAEELLDNFAENGLTKFRYFMPFQGKTWEVDEFLAENEGLMIAEIELHSEDETFEKPAWIGAEVTGQKKYYNSQLSVNPYKNW</sequence>
<evidence type="ECO:0000313" key="3">
    <source>
        <dbReference type="Proteomes" id="UP001596161"/>
    </source>
</evidence>
<dbReference type="SUPFAM" id="SSF55154">
    <property type="entry name" value="CYTH-like phosphatases"/>
    <property type="match status" value="1"/>
</dbReference>
<dbReference type="InterPro" id="IPR023577">
    <property type="entry name" value="CYTH_domain"/>
</dbReference>
<gene>
    <name evidence="2" type="ORF">ACFPIB_09405</name>
</gene>
<dbReference type="EMBL" id="JBHSKT010000004">
    <property type="protein sequence ID" value="MFC5270825.1"/>
    <property type="molecule type" value="Genomic_DNA"/>
</dbReference>
<dbReference type="Gene3D" id="2.40.320.10">
    <property type="entry name" value="Hypothetical Protein Pfu-838710-001"/>
    <property type="match status" value="1"/>
</dbReference>
<name>A0ABW0ECP2_9BACT</name>
<feature type="domain" description="CYTH" evidence="1">
    <location>
        <begin position="2"/>
        <end position="149"/>
    </location>
</feature>
<dbReference type="InterPro" id="IPR033469">
    <property type="entry name" value="CYTH-like_dom_sf"/>
</dbReference>
<dbReference type="CDD" id="cd07891">
    <property type="entry name" value="CYTH-like_CthTTM-like_1"/>
    <property type="match status" value="1"/>
</dbReference>
<dbReference type="PANTHER" id="PTHR40114">
    <property type="entry name" value="SLR0698 PROTEIN"/>
    <property type="match status" value="1"/>
</dbReference>
<organism evidence="2 3">
    <name type="scientific">Adhaeribacter terreus</name>
    <dbReference type="NCBI Taxonomy" id="529703"/>
    <lineage>
        <taxon>Bacteria</taxon>
        <taxon>Pseudomonadati</taxon>
        <taxon>Bacteroidota</taxon>
        <taxon>Cytophagia</taxon>
        <taxon>Cytophagales</taxon>
        <taxon>Hymenobacteraceae</taxon>
        <taxon>Adhaeribacter</taxon>
    </lineage>
</organism>
<evidence type="ECO:0000259" key="1">
    <source>
        <dbReference type="PROSITE" id="PS51707"/>
    </source>
</evidence>
<keyword evidence="3" id="KW-1185">Reference proteome</keyword>
<dbReference type="RefSeq" id="WP_378017190.1">
    <property type="nucleotide sequence ID" value="NZ_JBHSKT010000004.1"/>
</dbReference>
<comment type="caution">
    <text evidence="2">The sequence shown here is derived from an EMBL/GenBank/DDBJ whole genome shotgun (WGS) entry which is preliminary data.</text>
</comment>
<evidence type="ECO:0000313" key="2">
    <source>
        <dbReference type="EMBL" id="MFC5270825.1"/>
    </source>
</evidence>
<reference evidence="3" key="1">
    <citation type="journal article" date="2019" name="Int. J. Syst. Evol. Microbiol.">
        <title>The Global Catalogue of Microorganisms (GCM) 10K type strain sequencing project: providing services to taxonomists for standard genome sequencing and annotation.</title>
        <authorList>
            <consortium name="The Broad Institute Genomics Platform"/>
            <consortium name="The Broad Institute Genome Sequencing Center for Infectious Disease"/>
            <person name="Wu L."/>
            <person name="Ma J."/>
        </authorList>
    </citation>
    <scope>NUCLEOTIDE SEQUENCE [LARGE SCALE GENOMIC DNA]</scope>
    <source>
        <strain evidence="3">KACC 12602</strain>
    </source>
</reference>
<dbReference type="PIRSF" id="PIRSF016487">
    <property type="entry name" value="CYTH_UCP016487"/>
    <property type="match status" value="1"/>
</dbReference>
<dbReference type="Pfam" id="PF01928">
    <property type="entry name" value="CYTH"/>
    <property type="match status" value="1"/>
</dbReference>
<proteinExistence type="predicted"/>
<dbReference type="PANTHER" id="PTHR40114:SF1">
    <property type="entry name" value="SLR0698 PROTEIN"/>
    <property type="match status" value="1"/>
</dbReference>
<protein>
    <submittedName>
        <fullName evidence="2">CYTH domain-containing protein</fullName>
    </submittedName>
</protein>